<organism evidence="2 3">
    <name type="scientific">Cryphonectria parasitica (strain ATCC 38755 / EP155)</name>
    <dbReference type="NCBI Taxonomy" id="660469"/>
    <lineage>
        <taxon>Eukaryota</taxon>
        <taxon>Fungi</taxon>
        <taxon>Dikarya</taxon>
        <taxon>Ascomycota</taxon>
        <taxon>Pezizomycotina</taxon>
        <taxon>Sordariomycetes</taxon>
        <taxon>Sordariomycetidae</taxon>
        <taxon>Diaporthales</taxon>
        <taxon>Cryphonectriaceae</taxon>
        <taxon>Cryphonectria-Endothia species complex</taxon>
        <taxon>Cryphonectria</taxon>
    </lineage>
</organism>
<name>A0A9P4XZQ9_CRYP1</name>
<dbReference type="RefSeq" id="XP_040774867.1">
    <property type="nucleotide sequence ID" value="XM_040922699.1"/>
</dbReference>
<keyword evidence="3" id="KW-1185">Reference proteome</keyword>
<evidence type="ECO:0000313" key="2">
    <source>
        <dbReference type="EMBL" id="KAF3763906.1"/>
    </source>
</evidence>
<feature type="compositionally biased region" description="Low complexity" evidence="1">
    <location>
        <begin position="133"/>
        <end position="142"/>
    </location>
</feature>
<dbReference type="GeneID" id="63839828"/>
<dbReference type="Proteomes" id="UP000803844">
    <property type="component" value="Unassembled WGS sequence"/>
</dbReference>
<dbReference type="AlphaFoldDB" id="A0A9P4XZQ9"/>
<evidence type="ECO:0000313" key="3">
    <source>
        <dbReference type="Proteomes" id="UP000803844"/>
    </source>
</evidence>
<feature type="region of interest" description="Disordered" evidence="1">
    <location>
        <begin position="133"/>
        <end position="157"/>
    </location>
</feature>
<evidence type="ECO:0000256" key="1">
    <source>
        <dbReference type="SAM" id="MobiDB-lite"/>
    </source>
</evidence>
<dbReference type="PANTHER" id="PTHR38116:SF1">
    <property type="entry name" value="BZIP DOMAIN-CONTAINING PROTEIN"/>
    <property type="match status" value="1"/>
</dbReference>
<proteinExistence type="predicted"/>
<dbReference type="OrthoDB" id="125347at2759"/>
<feature type="region of interest" description="Disordered" evidence="1">
    <location>
        <begin position="1"/>
        <end position="22"/>
    </location>
</feature>
<feature type="compositionally biased region" description="Polar residues" evidence="1">
    <location>
        <begin position="145"/>
        <end position="154"/>
    </location>
</feature>
<accession>A0A9P4XZQ9</accession>
<dbReference type="Pfam" id="PF11905">
    <property type="entry name" value="DUF3425"/>
    <property type="match status" value="1"/>
</dbReference>
<dbReference type="InterPro" id="IPR021833">
    <property type="entry name" value="DUF3425"/>
</dbReference>
<protein>
    <submittedName>
        <fullName evidence="2">Uncharacterized protein</fullName>
    </submittedName>
</protein>
<sequence length="303" mass="34635">MAPMQSLQHAKGPEDNWTGLRDRAERRRLQTRLNDDARLPSLDNSSTIKSIRAMTWWRHAEHPILSPVLLHRLTSPFPLSRDHLIPLIEYNVYRASLTNIYILSLFSLLRNPSCMAILQPAPPLFPVHEDNNNNDNQNAAAAGVSTRSNNNDNIRNVPDSLLPTELQRTTPHELWIDILPSPRMRDNAIAAVREGRLVEDGICADVLRGMCGGVKKTGKRLQPLEEEDVEEEEQRRLRQGEEEEGPEARLIVWTNPWEAGGWEVTEGFVRKYGYLLKGCEDILGATNRYRRERGDDPLVWEVE</sequence>
<gene>
    <name evidence="2" type="ORF">M406DRAFT_352548</name>
</gene>
<dbReference type="PANTHER" id="PTHR38116">
    <property type="entry name" value="CHROMOSOME 7, WHOLE GENOME SHOTGUN SEQUENCE"/>
    <property type="match status" value="1"/>
</dbReference>
<dbReference type="EMBL" id="MU032349">
    <property type="protein sequence ID" value="KAF3763906.1"/>
    <property type="molecule type" value="Genomic_DNA"/>
</dbReference>
<reference evidence="2" key="1">
    <citation type="journal article" date="2020" name="Phytopathology">
        <title>Genome sequence of the chestnut blight fungus Cryphonectria parasitica EP155: A fundamental resource for an archetypical invasive plant pathogen.</title>
        <authorList>
            <person name="Crouch J.A."/>
            <person name="Dawe A."/>
            <person name="Aerts A."/>
            <person name="Barry K."/>
            <person name="Churchill A.C.L."/>
            <person name="Grimwood J."/>
            <person name="Hillman B."/>
            <person name="Milgroom M.G."/>
            <person name="Pangilinan J."/>
            <person name="Smith M."/>
            <person name="Salamov A."/>
            <person name="Schmutz J."/>
            <person name="Yadav J."/>
            <person name="Grigoriev I.V."/>
            <person name="Nuss D."/>
        </authorList>
    </citation>
    <scope>NUCLEOTIDE SEQUENCE</scope>
    <source>
        <strain evidence="2">EP155</strain>
    </source>
</reference>
<feature type="region of interest" description="Disordered" evidence="1">
    <location>
        <begin position="222"/>
        <end position="245"/>
    </location>
</feature>
<comment type="caution">
    <text evidence="2">The sequence shown here is derived from an EMBL/GenBank/DDBJ whole genome shotgun (WGS) entry which is preliminary data.</text>
</comment>